<dbReference type="InterPro" id="IPR045886">
    <property type="entry name" value="ThiF/MoeB/HesA"/>
</dbReference>
<dbReference type="RefSeq" id="WP_087072487.1">
    <property type="nucleotide sequence ID" value="NZ_CP020809.1"/>
</dbReference>
<evidence type="ECO:0000313" key="2">
    <source>
        <dbReference type="EMBL" id="ART67299.1"/>
    </source>
</evidence>
<dbReference type="SUPFAM" id="SSF69572">
    <property type="entry name" value="Activating enzymes of the ubiquitin-like proteins"/>
    <property type="match status" value="1"/>
</dbReference>
<dbReference type="GO" id="GO:0061504">
    <property type="term" value="P:cyclic threonylcarbamoyladenosine biosynthetic process"/>
    <property type="evidence" value="ECO:0007669"/>
    <property type="project" value="TreeGrafter"/>
</dbReference>
<dbReference type="InterPro" id="IPR000594">
    <property type="entry name" value="ThiF_NAD_FAD-bd"/>
</dbReference>
<sequence>MDTYDDAAYDRFRSELVNAGFSPVHDDDLPRWTGPIRASLRSLTDATRMQIRFYPGWPLRYAHVFVAGLKTEHDAQGTICLWAEDDPAQIDGRELNALWDRLDQWAAAARQGFAPVDRALDAYRLYVDQNTFAAELPLRELIDGGSDGYAAELFATVQGEALLIDHGNPPDPRTIGKAVLHGAFYLRADVDVPPRTFDDVRAALSRHQRRHLDRGLARRSAVSLNEPSGGHDFVVLAWPRHDDDHDAVVLGFAGTHDTLQASVMAPTSNDIASLRRRAGPDADLLADKTVLLAGVGSVGGHVAVAIASSGVGTLHLWDSDRLTSVNLVRHVCSRQHVGYKKTHAVGHVVTQHAPWCAVTHHDDLPYGPHELQAAIEGADLVIDCTGIFSITAALAETCRRSTVPLINGALYHHGALARVQRQADGDTLIAARQSDAKYLPLPAEDQSPATAGFLELGCTAPVNNAPPIAVLSIAADIACAAVDLLTDRCERPDERITVLRTMGPPFDRRGTLDPHLSVDV</sequence>
<dbReference type="CDD" id="cd01483">
    <property type="entry name" value="E1_enzyme_family"/>
    <property type="match status" value="1"/>
</dbReference>
<organism evidence="2 3">
    <name type="scientific">Mycobacterium dioxanotrophicus</name>
    <dbReference type="NCBI Taxonomy" id="482462"/>
    <lineage>
        <taxon>Bacteria</taxon>
        <taxon>Bacillati</taxon>
        <taxon>Actinomycetota</taxon>
        <taxon>Actinomycetes</taxon>
        <taxon>Mycobacteriales</taxon>
        <taxon>Mycobacteriaceae</taxon>
        <taxon>Mycobacterium</taxon>
    </lineage>
</organism>
<feature type="domain" description="THIF-type NAD/FAD binding fold" evidence="1">
    <location>
        <begin position="283"/>
        <end position="420"/>
    </location>
</feature>
<dbReference type="GO" id="GO:0061503">
    <property type="term" value="F:tRNA threonylcarbamoyladenosine dehydratase"/>
    <property type="evidence" value="ECO:0007669"/>
    <property type="project" value="TreeGrafter"/>
</dbReference>
<dbReference type="Gene3D" id="3.40.50.720">
    <property type="entry name" value="NAD(P)-binding Rossmann-like Domain"/>
    <property type="match status" value="1"/>
</dbReference>
<keyword evidence="3" id="KW-1185">Reference proteome</keyword>
<dbReference type="Pfam" id="PF00899">
    <property type="entry name" value="ThiF"/>
    <property type="match status" value="1"/>
</dbReference>
<dbReference type="InterPro" id="IPR035985">
    <property type="entry name" value="Ubiquitin-activating_enz"/>
</dbReference>
<dbReference type="Proteomes" id="UP000195331">
    <property type="component" value="Chromosome"/>
</dbReference>
<dbReference type="PANTHER" id="PTHR43267">
    <property type="entry name" value="TRNA THREONYLCARBAMOYLADENOSINE DEHYDRATASE"/>
    <property type="match status" value="1"/>
</dbReference>
<dbReference type="AlphaFoldDB" id="A0A1Y0BWL8"/>
<proteinExistence type="predicted"/>
<dbReference type="GO" id="GO:0008641">
    <property type="term" value="F:ubiquitin-like modifier activating enzyme activity"/>
    <property type="evidence" value="ECO:0007669"/>
    <property type="project" value="InterPro"/>
</dbReference>
<protein>
    <submittedName>
        <fullName evidence="2">Dinucleotide-utilizing protein</fullName>
    </submittedName>
</protein>
<gene>
    <name evidence="2" type="ORF">BTO20_00555</name>
</gene>
<evidence type="ECO:0000313" key="3">
    <source>
        <dbReference type="Proteomes" id="UP000195331"/>
    </source>
</evidence>
<dbReference type="OrthoDB" id="5149909at2"/>
<evidence type="ECO:0000259" key="1">
    <source>
        <dbReference type="Pfam" id="PF00899"/>
    </source>
</evidence>
<accession>A0A1Y0BWL8</accession>
<dbReference type="PANTHER" id="PTHR43267:SF1">
    <property type="entry name" value="TRNA THREONYLCARBAMOYLADENOSINE DEHYDRATASE"/>
    <property type="match status" value="1"/>
</dbReference>
<reference evidence="2 3" key="1">
    <citation type="submission" date="2017-04" db="EMBL/GenBank/DDBJ databases">
        <title>Whole Genome Sequence of 1,4-Dioxane Degrading Bacterium Mycobacterium dioxanotrophicus PH-06.</title>
        <authorList>
            <person name="He Y."/>
        </authorList>
    </citation>
    <scope>NUCLEOTIDE SEQUENCE [LARGE SCALE GENOMIC DNA]</scope>
    <source>
        <strain evidence="2 3">PH-06</strain>
    </source>
</reference>
<name>A0A1Y0BWL8_9MYCO</name>
<dbReference type="EMBL" id="CP020809">
    <property type="protein sequence ID" value="ART67299.1"/>
    <property type="molecule type" value="Genomic_DNA"/>
</dbReference>
<dbReference type="KEGG" id="mdx:BTO20_00555"/>